<dbReference type="STRING" id="1036808.A0A0C3AAX9"/>
<dbReference type="PANTHER" id="PTHR31184">
    <property type="entry name" value="HUNTINGTIN-INTERACTING PROTEIN K FAMILY MEMBER"/>
    <property type="match status" value="1"/>
</dbReference>
<dbReference type="InterPro" id="IPR052617">
    <property type="entry name" value="Huntingtin-int_K"/>
</dbReference>
<keyword evidence="3" id="KW-1185">Reference proteome</keyword>
<dbReference type="InterPro" id="IPR044034">
    <property type="entry name" value="NAC-like_UBA"/>
</dbReference>
<dbReference type="GO" id="GO:0043066">
    <property type="term" value="P:negative regulation of apoptotic process"/>
    <property type="evidence" value="ECO:0007669"/>
    <property type="project" value="TreeGrafter"/>
</dbReference>
<organism evidence="2 3">
    <name type="scientific">Scleroderma citrinum Foug A</name>
    <dbReference type="NCBI Taxonomy" id="1036808"/>
    <lineage>
        <taxon>Eukaryota</taxon>
        <taxon>Fungi</taxon>
        <taxon>Dikarya</taxon>
        <taxon>Basidiomycota</taxon>
        <taxon>Agaricomycotina</taxon>
        <taxon>Agaricomycetes</taxon>
        <taxon>Agaricomycetidae</taxon>
        <taxon>Boletales</taxon>
        <taxon>Sclerodermatineae</taxon>
        <taxon>Sclerodermataceae</taxon>
        <taxon>Scleroderma</taxon>
    </lineage>
</organism>
<dbReference type="InterPro" id="IPR038922">
    <property type="entry name" value="HYPK_UBA"/>
</dbReference>
<protein>
    <recommendedName>
        <fullName evidence="1">Nascent polypeptide-associated complex subunit alpha-like UBA domain-containing protein</fullName>
    </recommendedName>
</protein>
<dbReference type="Pfam" id="PF19026">
    <property type="entry name" value="UBA_HYPK"/>
    <property type="match status" value="1"/>
</dbReference>
<dbReference type="CDD" id="cd14361">
    <property type="entry name" value="UBA_HYPK"/>
    <property type="match status" value="1"/>
</dbReference>
<evidence type="ECO:0000313" key="3">
    <source>
        <dbReference type="Proteomes" id="UP000053989"/>
    </source>
</evidence>
<feature type="domain" description="Nascent polypeptide-associated complex subunit alpha-like UBA" evidence="1">
    <location>
        <begin position="52"/>
        <end position="89"/>
    </location>
</feature>
<dbReference type="EMBL" id="KN822045">
    <property type="protein sequence ID" value="KIM62052.1"/>
    <property type="molecule type" value="Genomic_DNA"/>
</dbReference>
<dbReference type="OrthoDB" id="285219at2759"/>
<dbReference type="PANTHER" id="PTHR31184:SF2">
    <property type="entry name" value="HUNTINGTIN-INTERACTING PROTEIN K"/>
    <property type="match status" value="1"/>
</dbReference>
<dbReference type="Proteomes" id="UP000053989">
    <property type="component" value="Unassembled WGS sequence"/>
</dbReference>
<dbReference type="GO" id="GO:0050821">
    <property type="term" value="P:protein stabilization"/>
    <property type="evidence" value="ECO:0007669"/>
    <property type="project" value="TreeGrafter"/>
</dbReference>
<evidence type="ECO:0000259" key="1">
    <source>
        <dbReference type="Pfam" id="PF19026"/>
    </source>
</evidence>
<gene>
    <name evidence="2" type="ORF">SCLCIDRAFT_120278</name>
</gene>
<proteinExistence type="predicted"/>
<evidence type="ECO:0000313" key="2">
    <source>
        <dbReference type="EMBL" id="KIM62052.1"/>
    </source>
</evidence>
<name>A0A0C3AAX9_9AGAM</name>
<dbReference type="AlphaFoldDB" id="A0A0C3AAX9"/>
<dbReference type="HOGENOM" id="CLU_175758_0_0_1"/>
<dbReference type="Gene3D" id="1.10.8.10">
    <property type="entry name" value="DNA helicase RuvA subunit, C-terminal domain"/>
    <property type="match status" value="1"/>
</dbReference>
<sequence>MTTKTYNGQEAEVIASFHDGYSYSKTKLEASLRELVYDRKPVKPVKEPINAKREDVDLIVNEFEISRQQAEKVLTEHGGDLTKALRTLVNN</sequence>
<reference evidence="3" key="2">
    <citation type="submission" date="2015-01" db="EMBL/GenBank/DDBJ databases">
        <title>Evolutionary Origins and Diversification of the Mycorrhizal Mutualists.</title>
        <authorList>
            <consortium name="DOE Joint Genome Institute"/>
            <consortium name="Mycorrhizal Genomics Consortium"/>
            <person name="Kohler A."/>
            <person name="Kuo A."/>
            <person name="Nagy L.G."/>
            <person name="Floudas D."/>
            <person name="Copeland A."/>
            <person name="Barry K.W."/>
            <person name="Cichocki N."/>
            <person name="Veneault-Fourrey C."/>
            <person name="LaButti K."/>
            <person name="Lindquist E.A."/>
            <person name="Lipzen A."/>
            <person name="Lundell T."/>
            <person name="Morin E."/>
            <person name="Murat C."/>
            <person name="Riley R."/>
            <person name="Ohm R."/>
            <person name="Sun H."/>
            <person name="Tunlid A."/>
            <person name="Henrissat B."/>
            <person name="Grigoriev I.V."/>
            <person name="Hibbett D.S."/>
            <person name="Martin F."/>
        </authorList>
    </citation>
    <scope>NUCLEOTIDE SEQUENCE [LARGE SCALE GENOMIC DNA]</scope>
    <source>
        <strain evidence="3">Foug A</strain>
    </source>
</reference>
<accession>A0A0C3AAX9</accession>
<dbReference type="InParanoid" id="A0A0C3AAX9"/>
<reference evidence="2 3" key="1">
    <citation type="submission" date="2014-04" db="EMBL/GenBank/DDBJ databases">
        <authorList>
            <consortium name="DOE Joint Genome Institute"/>
            <person name="Kuo A."/>
            <person name="Kohler A."/>
            <person name="Nagy L.G."/>
            <person name="Floudas D."/>
            <person name="Copeland A."/>
            <person name="Barry K.W."/>
            <person name="Cichocki N."/>
            <person name="Veneault-Fourrey C."/>
            <person name="LaButti K."/>
            <person name="Lindquist E.A."/>
            <person name="Lipzen A."/>
            <person name="Lundell T."/>
            <person name="Morin E."/>
            <person name="Murat C."/>
            <person name="Sun H."/>
            <person name="Tunlid A."/>
            <person name="Henrissat B."/>
            <person name="Grigoriev I.V."/>
            <person name="Hibbett D.S."/>
            <person name="Martin F."/>
            <person name="Nordberg H.P."/>
            <person name="Cantor M.N."/>
            <person name="Hua S.X."/>
        </authorList>
    </citation>
    <scope>NUCLEOTIDE SEQUENCE [LARGE SCALE GENOMIC DNA]</scope>
    <source>
        <strain evidence="2 3">Foug A</strain>
    </source>
</reference>